<keyword evidence="4" id="KW-1185">Reference proteome</keyword>
<reference evidence="3 4" key="1">
    <citation type="journal article" date="2021" name="Commun. Biol.">
        <title>The genome of Shorea leprosula (Dipterocarpaceae) highlights the ecological relevance of drought in aseasonal tropical rainforests.</title>
        <authorList>
            <person name="Ng K.K.S."/>
            <person name="Kobayashi M.J."/>
            <person name="Fawcett J.A."/>
            <person name="Hatakeyama M."/>
            <person name="Paape T."/>
            <person name="Ng C.H."/>
            <person name="Ang C.C."/>
            <person name="Tnah L.H."/>
            <person name="Lee C.T."/>
            <person name="Nishiyama T."/>
            <person name="Sese J."/>
            <person name="O'Brien M.J."/>
            <person name="Copetti D."/>
            <person name="Mohd Noor M.I."/>
            <person name="Ong R.C."/>
            <person name="Putra M."/>
            <person name="Sireger I.Z."/>
            <person name="Indrioko S."/>
            <person name="Kosugi Y."/>
            <person name="Izuno A."/>
            <person name="Isagi Y."/>
            <person name="Lee S.L."/>
            <person name="Shimizu K.K."/>
        </authorList>
    </citation>
    <scope>NUCLEOTIDE SEQUENCE [LARGE SCALE GENOMIC DNA]</scope>
    <source>
        <strain evidence="3">214</strain>
    </source>
</reference>
<dbReference type="Proteomes" id="UP001054252">
    <property type="component" value="Unassembled WGS sequence"/>
</dbReference>
<feature type="transmembrane region" description="Helical" evidence="2">
    <location>
        <begin position="35"/>
        <end position="58"/>
    </location>
</feature>
<keyword evidence="2" id="KW-0472">Membrane</keyword>
<proteinExistence type="predicted"/>
<sequence>MPPPSLLLCCTCIRLRLRFMFRFIALCLCQFTWFRFIIMCLFGIIRITTTIISIMVMTMGSRRERDIKDQKDHSASSKNGLSKEAVQKI</sequence>
<protein>
    <submittedName>
        <fullName evidence="3">Uncharacterized protein</fullName>
    </submittedName>
</protein>
<gene>
    <name evidence="3" type="ORF">SLEP1_g51917</name>
</gene>
<feature type="compositionally biased region" description="Basic and acidic residues" evidence="1">
    <location>
        <begin position="65"/>
        <end position="75"/>
    </location>
</feature>
<accession>A0AAV5M8E5</accession>
<dbReference type="AlphaFoldDB" id="A0AAV5M8E5"/>
<evidence type="ECO:0000256" key="1">
    <source>
        <dbReference type="SAM" id="MobiDB-lite"/>
    </source>
</evidence>
<keyword evidence="2" id="KW-0812">Transmembrane</keyword>
<feature type="region of interest" description="Disordered" evidence="1">
    <location>
        <begin position="65"/>
        <end position="89"/>
    </location>
</feature>
<name>A0AAV5M8E5_9ROSI</name>
<comment type="caution">
    <text evidence="3">The sequence shown here is derived from an EMBL/GenBank/DDBJ whole genome shotgun (WGS) entry which is preliminary data.</text>
</comment>
<evidence type="ECO:0000256" key="2">
    <source>
        <dbReference type="SAM" id="Phobius"/>
    </source>
</evidence>
<organism evidence="3 4">
    <name type="scientific">Rubroshorea leprosula</name>
    <dbReference type="NCBI Taxonomy" id="152421"/>
    <lineage>
        <taxon>Eukaryota</taxon>
        <taxon>Viridiplantae</taxon>
        <taxon>Streptophyta</taxon>
        <taxon>Embryophyta</taxon>
        <taxon>Tracheophyta</taxon>
        <taxon>Spermatophyta</taxon>
        <taxon>Magnoliopsida</taxon>
        <taxon>eudicotyledons</taxon>
        <taxon>Gunneridae</taxon>
        <taxon>Pentapetalae</taxon>
        <taxon>rosids</taxon>
        <taxon>malvids</taxon>
        <taxon>Malvales</taxon>
        <taxon>Dipterocarpaceae</taxon>
        <taxon>Rubroshorea</taxon>
    </lineage>
</organism>
<evidence type="ECO:0000313" key="4">
    <source>
        <dbReference type="Proteomes" id="UP001054252"/>
    </source>
</evidence>
<dbReference type="EMBL" id="BPVZ01000185">
    <property type="protein sequence ID" value="GKV44757.1"/>
    <property type="molecule type" value="Genomic_DNA"/>
</dbReference>
<keyword evidence="2" id="KW-1133">Transmembrane helix</keyword>
<evidence type="ECO:0000313" key="3">
    <source>
        <dbReference type="EMBL" id="GKV44757.1"/>
    </source>
</evidence>